<keyword evidence="7" id="KW-1185">Reference proteome</keyword>
<sequence length="206" mass="22940">MAEAEEPKKHLPESETPSDLPPAPAAASTSSEEKPAVVEAPKEEYKEKKSEDKAEPDESKALAIVEKPCERAEEKSKEGSVDRDAVLARVATEKRISLIKAWEESEKSKAENKAHKKLSAVGSWENTKKANVEAELKKIEEKLEKKKAEYVEQMKNKIALIHKAAEEKRALIEAKRGEDLLKAEETAAKYRSTGNAPKKFLGWFSS</sequence>
<dbReference type="InterPro" id="IPR005518">
    <property type="entry name" value="Remorin_N"/>
</dbReference>
<dbReference type="AlphaFoldDB" id="A0AAW1W4A9"/>
<evidence type="ECO:0000313" key="7">
    <source>
        <dbReference type="Proteomes" id="UP001457282"/>
    </source>
</evidence>
<keyword evidence="2" id="KW-0175">Coiled coil</keyword>
<evidence type="ECO:0000256" key="1">
    <source>
        <dbReference type="ARBA" id="ARBA00005711"/>
    </source>
</evidence>
<evidence type="ECO:0000259" key="5">
    <source>
        <dbReference type="Pfam" id="PF03766"/>
    </source>
</evidence>
<feature type="coiled-coil region" evidence="2">
    <location>
        <begin position="129"/>
        <end position="160"/>
    </location>
</feature>
<accession>A0AAW1W4A9</accession>
<comment type="caution">
    <text evidence="6">The sequence shown here is derived from an EMBL/GenBank/DDBJ whole genome shotgun (WGS) entry which is preliminary data.</text>
</comment>
<feature type="compositionally biased region" description="Basic and acidic residues" evidence="3">
    <location>
        <begin position="67"/>
        <end position="82"/>
    </location>
</feature>
<dbReference type="Pfam" id="PF03766">
    <property type="entry name" value="Remorin_N"/>
    <property type="match status" value="1"/>
</dbReference>
<protein>
    <recommendedName>
        <fullName evidence="8">Remorin</fullName>
    </recommendedName>
</protein>
<dbReference type="EMBL" id="JBEDUW010000007">
    <property type="protein sequence ID" value="KAK9914241.1"/>
    <property type="molecule type" value="Genomic_DNA"/>
</dbReference>
<feature type="compositionally biased region" description="Basic and acidic residues" evidence="3">
    <location>
        <begin position="31"/>
        <end position="60"/>
    </location>
</feature>
<reference evidence="6 7" key="1">
    <citation type="journal article" date="2023" name="G3 (Bethesda)">
        <title>A chromosome-length genome assembly and annotation of blackberry (Rubus argutus, cv. 'Hillquist').</title>
        <authorList>
            <person name="Bruna T."/>
            <person name="Aryal R."/>
            <person name="Dudchenko O."/>
            <person name="Sargent D.J."/>
            <person name="Mead D."/>
            <person name="Buti M."/>
            <person name="Cavallini A."/>
            <person name="Hytonen T."/>
            <person name="Andres J."/>
            <person name="Pham M."/>
            <person name="Weisz D."/>
            <person name="Mascagni F."/>
            <person name="Usai G."/>
            <person name="Natali L."/>
            <person name="Bassil N."/>
            <person name="Fernandez G.E."/>
            <person name="Lomsadze A."/>
            <person name="Armour M."/>
            <person name="Olukolu B."/>
            <person name="Poorten T."/>
            <person name="Britton C."/>
            <person name="Davik J."/>
            <person name="Ashrafi H."/>
            <person name="Aiden E.L."/>
            <person name="Borodovsky M."/>
            <person name="Worthington M."/>
        </authorList>
    </citation>
    <scope>NUCLEOTIDE SEQUENCE [LARGE SCALE GENOMIC DNA]</scope>
    <source>
        <strain evidence="6">PI 553951</strain>
    </source>
</reference>
<feature type="domain" description="Remorin C-terminal" evidence="4">
    <location>
        <begin position="94"/>
        <end position="199"/>
    </location>
</feature>
<evidence type="ECO:0000256" key="2">
    <source>
        <dbReference type="SAM" id="Coils"/>
    </source>
</evidence>
<dbReference type="InterPro" id="IPR005516">
    <property type="entry name" value="Remorin_C"/>
</dbReference>
<evidence type="ECO:0000313" key="6">
    <source>
        <dbReference type="EMBL" id="KAK9914241.1"/>
    </source>
</evidence>
<dbReference type="PANTHER" id="PTHR31775:SF5">
    <property type="entry name" value="REMORIN 1.4"/>
    <property type="match status" value="1"/>
</dbReference>
<feature type="compositionally biased region" description="Basic and acidic residues" evidence="3">
    <location>
        <begin position="1"/>
        <end position="13"/>
    </location>
</feature>
<gene>
    <name evidence="6" type="ORF">M0R45_038031</name>
</gene>
<name>A0AAW1W4A9_RUBAR</name>
<comment type="similarity">
    <text evidence="1">Belongs to the remorin family.</text>
</comment>
<evidence type="ECO:0000256" key="3">
    <source>
        <dbReference type="SAM" id="MobiDB-lite"/>
    </source>
</evidence>
<dbReference type="PANTHER" id="PTHR31775">
    <property type="entry name" value="OS02G0117200 PROTEIN"/>
    <property type="match status" value="1"/>
</dbReference>
<evidence type="ECO:0008006" key="8">
    <source>
        <dbReference type="Google" id="ProtNLM"/>
    </source>
</evidence>
<dbReference type="Proteomes" id="UP001457282">
    <property type="component" value="Unassembled WGS sequence"/>
</dbReference>
<organism evidence="6 7">
    <name type="scientific">Rubus argutus</name>
    <name type="common">Southern blackberry</name>
    <dbReference type="NCBI Taxonomy" id="59490"/>
    <lineage>
        <taxon>Eukaryota</taxon>
        <taxon>Viridiplantae</taxon>
        <taxon>Streptophyta</taxon>
        <taxon>Embryophyta</taxon>
        <taxon>Tracheophyta</taxon>
        <taxon>Spermatophyta</taxon>
        <taxon>Magnoliopsida</taxon>
        <taxon>eudicotyledons</taxon>
        <taxon>Gunneridae</taxon>
        <taxon>Pentapetalae</taxon>
        <taxon>rosids</taxon>
        <taxon>fabids</taxon>
        <taxon>Rosales</taxon>
        <taxon>Rosaceae</taxon>
        <taxon>Rosoideae</taxon>
        <taxon>Rosoideae incertae sedis</taxon>
        <taxon>Rubus</taxon>
    </lineage>
</organism>
<feature type="region of interest" description="Disordered" evidence="3">
    <location>
        <begin position="1"/>
        <end position="82"/>
    </location>
</feature>
<feature type="domain" description="Remorin N-terminal" evidence="5">
    <location>
        <begin position="32"/>
        <end position="90"/>
    </location>
</feature>
<proteinExistence type="inferred from homology"/>
<evidence type="ECO:0000259" key="4">
    <source>
        <dbReference type="Pfam" id="PF03763"/>
    </source>
</evidence>
<dbReference type="Pfam" id="PF03763">
    <property type="entry name" value="Remorin_C"/>
    <property type="match status" value="1"/>
</dbReference>